<accession>A0A1J5RGH9</accession>
<sequence>MTTIVAVKKNGYVAIAADTLTTFGNTRLHASQDASHDKILRIGDSYVGVCGSAAHHLVLSSLLAKTPDVQLNSKAAIFETFRKLHPILKEECFLNPKEDEEDPYESSQITALIANSHGIFAIYSMREVFEYTQYWAIGSGNEFSLGAMHQAYPRCDDATDIAQAGVDAGIAFDKNSAAPVTLYKVKLD</sequence>
<organism evidence="1">
    <name type="scientific">mine drainage metagenome</name>
    <dbReference type="NCBI Taxonomy" id="410659"/>
    <lineage>
        <taxon>unclassified sequences</taxon>
        <taxon>metagenomes</taxon>
        <taxon>ecological metagenomes</taxon>
    </lineage>
</organism>
<dbReference type="GO" id="GO:0005839">
    <property type="term" value="C:proteasome core complex"/>
    <property type="evidence" value="ECO:0007669"/>
    <property type="project" value="InterPro"/>
</dbReference>
<dbReference type="GO" id="GO:0051603">
    <property type="term" value="P:proteolysis involved in protein catabolic process"/>
    <property type="evidence" value="ECO:0007669"/>
    <property type="project" value="InterPro"/>
</dbReference>
<dbReference type="GO" id="GO:0008233">
    <property type="term" value="F:peptidase activity"/>
    <property type="evidence" value="ECO:0007669"/>
    <property type="project" value="UniProtKB-KW"/>
</dbReference>
<gene>
    <name evidence="1" type="primary">hslV_4</name>
    <name evidence="1" type="ORF">GALL_227930</name>
</gene>
<keyword evidence="1" id="KW-0378">Hydrolase</keyword>
<dbReference type="AlphaFoldDB" id="A0A1J5RGH9"/>
<keyword evidence="1" id="KW-0645">Protease</keyword>
<protein>
    <submittedName>
        <fullName evidence="1">ATP-dependent protease subunit HslV</fullName>
        <ecNumber evidence="1">3.4.25.2</ecNumber>
    </submittedName>
</protein>
<dbReference type="EC" id="3.4.25.2" evidence="1"/>
<dbReference type="CDD" id="cd01906">
    <property type="entry name" value="proteasome_protease_HslV"/>
    <property type="match status" value="1"/>
</dbReference>
<dbReference type="Gene3D" id="3.60.20.10">
    <property type="entry name" value="Glutamine Phosphoribosylpyrophosphate, subunit 1, domain 1"/>
    <property type="match status" value="1"/>
</dbReference>
<proteinExistence type="predicted"/>
<dbReference type="InterPro" id="IPR029055">
    <property type="entry name" value="Ntn_hydrolases_N"/>
</dbReference>
<reference evidence="1" key="1">
    <citation type="submission" date="2016-10" db="EMBL/GenBank/DDBJ databases">
        <title>Sequence of Gallionella enrichment culture.</title>
        <authorList>
            <person name="Poehlein A."/>
            <person name="Muehling M."/>
            <person name="Daniel R."/>
        </authorList>
    </citation>
    <scope>NUCLEOTIDE SEQUENCE</scope>
</reference>
<dbReference type="InterPro" id="IPR001353">
    <property type="entry name" value="Proteasome_sua/b"/>
</dbReference>
<comment type="caution">
    <text evidence="1">The sequence shown here is derived from an EMBL/GenBank/DDBJ whole genome shotgun (WGS) entry which is preliminary data.</text>
</comment>
<dbReference type="SUPFAM" id="SSF56235">
    <property type="entry name" value="N-terminal nucleophile aminohydrolases (Ntn hydrolases)"/>
    <property type="match status" value="1"/>
</dbReference>
<evidence type="ECO:0000313" key="1">
    <source>
        <dbReference type="EMBL" id="OIQ95206.1"/>
    </source>
</evidence>
<dbReference type="EMBL" id="MLJW01000171">
    <property type="protein sequence ID" value="OIQ95206.1"/>
    <property type="molecule type" value="Genomic_DNA"/>
</dbReference>
<name>A0A1J5RGH9_9ZZZZ</name>
<dbReference type="Pfam" id="PF00227">
    <property type="entry name" value="Proteasome"/>
    <property type="match status" value="1"/>
</dbReference>